<reference evidence="1" key="1">
    <citation type="submission" date="2023-07" db="EMBL/GenBank/DDBJ databases">
        <title>Sorghum-associated microbial communities from plants grown in Nebraska, USA.</title>
        <authorList>
            <person name="Schachtman D."/>
        </authorList>
    </citation>
    <scope>NUCLEOTIDE SEQUENCE</scope>
    <source>
        <strain evidence="1">DS3315</strain>
    </source>
</reference>
<gene>
    <name evidence="1" type="ORF">J2W39_005831</name>
</gene>
<organism evidence="1 2">
    <name type="scientific">Variovorax paradoxus</name>
    <dbReference type="NCBI Taxonomy" id="34073"/>
    <lineage>
        <taxon>Bacteria</taxon>
        <taxon>Pseudomonadati</taxon>
        <taxon>Pseudomonadota</taxon>
        <taxon>Betaproteobacteria</taxon>
        <taxon>Burkholderiales</taxon>
        <taxon>Comamonadaceae</taxon>
        <taxon>Variovorax</taxon>
    </lineage>
</organism>
<dbReference type="RefSeq" id="WP_307596578.1">
    <property type="nucleotide sequence ID" value="NZ_JAUSRV010000018.1"/>
</dbReference>
<dbReference type="AlphaFoldDB" id="A0AAW8ENY9"/>
<sequence>MADAQVTCITKPNVHSTHEHITHLGNPAGNWMWTREQVIESIEAKTNTFYVLDPANGKRADIGVVRDAGKAPYVRTYADGQWNNNLLSLSQCPLK</sequence>
<protein>
    <recommendedName>
        <fullName evidence="3">DUF3892 domain-containing protein</fullName>
    </recommendedName>
</protein>
<dbReference type="Pfam" id="PF13031">
    <property type="entry name" value="DUF3892"/>
    <property type="match status" value="1"/>
</dbReference>
<dbReference type="Proteomes" id="UP001224845">
    <property type="component" value="Unassembled WGS sequence"/>
</dbReference>
<evidence type="ECO:0008006" key="3">
    <source>
        <dbReference type="Google" id="ProtNLM"/>
    </source>
</evidence>
<comment type="caution">
    <text evidence="1">The sequence shown here is derived from an EMBL/GenBank/DDBJ whole genome shotgun (WGS) entry which is preliminary data.</text>
</comment>
<evidence type="ECO:0000313" key="1">
    <source>
        <dbReference type="EMBL" id="MDP9974562.1"/>
    </source>
</evidence>
<evidence type="ECO:0000313" key="2">
    <source>
        <dbReference type="Proteomes" id="UP001224845"/>
    </source>
</evidence>
<proteinExistence type="predicted"/>
<accession>A0AAW8ENY9</accession>
<dbReference type="InterPro" id="IPR024997">
    <property type="entry name" value="DUF3892"/>
</dbReference>
<name>A0AAW8ENY9_VARPD</name>
<dbReference type="EMBL" id="JAUSRV010000018">
    <property type="protein sequence ID" value="MDP9974562.1"/>
    <property type="molecule type" value="Genomic_DNA"/>
</dbReference>